<protein>
    <submittedName>
        <fullName evidence="2">Uncharacterized protein</fullName>
    </submittedName>
</protein>
<organism evidence="2">
    <name type="scientific">marine sediment metagenome</name>
    <dbReference type="NCBI Taxonomy" id="412755"/>
    <lineage>
        <taxon>unclassified sequences</taxon>
        <taxon>metagenomes</taxon>
        <taxon>ecological metagenomes</taxon>
    </lineage>
</organism>
<feature type="compositionally biased region" description="Basic and acidic residues" evidence="1">
    <location>
        <begin position="158"/>
        <end position="178"/>
    </location>
</feature>
<comment type="caution">
    <text evidence="2">The sequence shown here is derived from an EMBL/GenBank/DDBJ whole genome shotgun (WGS) entry which is preliminary data.</text>
</comment>
<name>A0A0F9AEP3_9ZZZZ</name>
<dbReference type="AlphaFoldDB" id="A0A0F9AEP3"/>
<gene>
    <name evidence="2" type="ORF">LCGC14_2921470</name>
</gene>
<proteinExistence type="predicted"/>
<accession>A0A0F9AEP3</accession>
<reference evidence="2" key="1">
    <citation type="journal article" date="2015" name="Nature">
        <title>Complex archaea that bridge the gap between prokaryotes and eukaryotes.</title>
        <authorList>
            <person name="Spang A."/>
            <person name="Saw J.H."/>
            <person name="Jorgensen S.L."/>
            <person name="Zaremba-Niedzwiedzka K."/>
            <person name="Martijn J."/>
            <person name="Lind A.E."/>
            <person name="van Eijk R."/>
            <person name="Schleper C."/>
            <person name="Guy L."/>
            <person name="Ettema T.J."/>
        </authorList>
    </citation>
    <scope>NUCLEOTIDE SEQUENCE</scope>
</reference>
<evidence type="ECO:0000313" key="2">
    <source>
        <dbReference type="EMBL" id="KKK70686.1"/>
    </source>
</evidence>
<feature type="region of interest" description="Disordered" evidence="1">
    <location>
        <begin position="142"/>
        <end position="178"/>
    </location>
</feature>
<dbReference type="EMBL" id="LAZR01058071">
    <property type="protein sequence ID" value="KKK70686.1"/>
    <property type="molecule type" value="Genomic_DNA"/>
</dbReference>
<sequence length="272" mass="31254">MRKFKSSRDRRLNKNVKFEKLSVEYNKFNLEDFKAALGASGKMEKTFHEGKQFYPAWGELHQDLWDALYKYKPFMFDEGDMDMRYLLNASVMNAIQESPHYKELRQLTKLDLMGTTVGAEALSEEVKNLVEELKDQYEEAMKELESAQEGVEGAESEAEGKGAKGGKGGKDSKDQKKWSLQEAQKRLEEAKKKMGKIIDKKAKGKINRFTNAATAKTRETTDMITAWGLEQSDSFTQSGYQEKMQLLDRLRNNPKLKRIAELAGRYKRMAFA</sequence>
<feature type="non-terminal residue" evidence="2">
    <location>
        <position position="272"/>
    </location>
</feature>
<evidence type="ECO:0000256" key="1">
    <source>
        <dbReference type="SAM" id="MobiDB-lite"/>
    </source>
</evidence>